<comment type="caution">
    <text evidence="1">The sequence shown here is derived from an EMBL/GenBank/DDBJ whole genome shotgun (WGS) entry which is preliminary data.</text>
</comment>
<evidence type="ECO:0000313" key="1">
    <source>
        <dbReference type="EMBL" id="KAA1257188.1"/>
    </source>
</evidence>
<reference evidence="1 2" key="1">
    <citation type="submission" date="2019-08" db="EMBL/GenBank/DDBJ databases">
        <title>Deep-cultivation of Planctomycetes and their phenomic and genomic characterization uncovers novel biology.</title>
        <authorList>
            <person name="Wiegand S."/>
            <person name="Jogler M."/>
            <person name="Boedeker C."/>
            <person name="Pinto D."/>
            <person name="Vollmers J."/>
            <person name="Rivas-Marin E."/>
            <person name="Kohn T."/>
            <person name="Peeters S.H."/>
            <person name="Heuer A."/>
            <person name="Rast P."/>
            <person name="Oberbeckmann S."/>
            <person name="Bunk B."/>
            <person name="Jeske O."/>
            <person name="Meyerdierks A."/>
            <person name="Storesund J.E."/>
            <person name="Kallscheuer N."/>
            <person name="Luecker S."/>
            <person name="Lage O.M."/>
            <person name="Pohl T."/>
            <person name="Merkel B.J."/>
            <person name="Hornburger P."/>
            <person name="Mueller R.-W."/>
            <person name="Bruemmer F."/>
            <person name="Labrenz M."/>
            <person name="Spormann A.M."/>
            <person name="Op Den Camp H."/>
            <person name="Overmann J."/>
            <person name="Amann R."/>
            <person name="Jetten M.S.M."/>
            <person name="Mascher T."/>
            <person name="Medema M.H."/>
            <person name="Devos D.P."/>
            <person name="Kaster A.-K."/>
            <person name="Ovreas L."/>
            <person name="Rohde M."/>
            <person name="Galperin M.Y."/>
            <person name="Jogler C."/>
        </authorList>
    </citation>
    <scope>NUCLEOTIDE SEQUENCE [LARGE SCALE GENOMIC DNA]</scope>
    <source>
        <strain evidence="1 2">LF1</strain>
    </source>
</reference>
<keyword evidence="2" id="KW-1185">Reference proteome</keyword>
<evidence type="ECO:0000313" key="2">
    <source>
        <dbReference type="Proteomes" id="UP000322699"/>
    </source>
</evidence>
<dbReference type="AlphaFoldDB" id="A0A5B1C7U9"/>
<accession>A0A5B1C7U9</accession>
<organism evidence="1 2">
    <name type="scientific">Rubripirellula obstinata</name>
    <dbReference type="NCBI Taxonomy" id="406547"/>
    <lineage>
        <taxon>Bacteria</taxon>
        <taxon>Pseudomonadati</taxon>
        <taxon>Planctomycetota</taxon>
        <taxon>Planctomycetia</taxon>
        <taxon>Pirellulales</taxon>
        <taxon>Pirellulaceae</taxon>
        <taxon>Rubripirellula</taxon>
    </lineage>
</organism>
<protein>
    <submittedName>
        <fullName evidence="1">Uncharacterized protein</fullName>
    </submittedName>
</protein>
<sequence length="86" mass="9272">MGCTGVGLATVSRWLPFPFPPGDPGRYPTEPRTFAAFLGPCGAYPTHDQHRFTPNARSILKSRLPCGASTDACLRLLDLTLPTELA</sequence>
<dbReference type="EMBL" id="VRLW01000004">
    <property type="protein sequence ID" value="KAA1257188.1"/>
    <property type="molecule type" value="Genomic_DNA"/>
</dbReference>
<proteinExistence type="predicted"/>
<name>A0A5B1C7U9_9BACT</name>
<gene>
    <name evidence="1" type="ORF">LF1_55880</name>
</gene>
<dbReference type="Proteomes" id="UP000322699">
    <property type="component" value="Unassembled WGS sequence"/>
</dbReference>